<gene>
    <name evidence="5" type="ORF">M409DRAFT_56206</name>
</gene>
<dbReference type="GeneID" id="54566490"/>
<organism evidence="5 6">
    <name type="scientific">Zasmidium cellare ATCC 36951</name>
    <dbReference type="NCBI Taxonomy" id="1080233"/>
    <lineage>
        <taxon>Eukaryota</taxon>
        <taxon>Fungi</taxon>
        <taxon>Dikarya</taxon>
        <taxon>Ascomycota</taxon>
        <taxon>Pezizomycotina</taxon>
        <taxon>Dothideomycetes</taxon>
        <taxon>Dothideomycetidae</taxon>
        <taxon>Mycosphaerellales</taxon>
        <taxon>Mycosphaerellaceae</taxon>
        <taxon>Zasmidium</taxon>
    </lineage>
</organism>
<evidence type="ECO:0000256" key="3">
    <source>
        <dbReference type="ARBA" id="ARBA00023002"/>
    </source>
</evidence>
<name>A0A6A6CCC1_ZASCE</name>
<evidence type="ECO:0000256" key="2">
    <source>
        <dbReference type="ARBA" id="ARBA00022827"/>
    </source>
</evidence>
<keyword evidence="3" id="KW-0560">Oxidoreductase</keyword>
<protein>
    <recommendedName>
        <fullName evidence="4">FAD-binding domain-containing protein</fullName>
    </recommendedName>
</protein>
<reference evidence="5" key="1">
    <citation type="journal article" date="2020" name="Stud. Mycol.">
        <title>101 Dothideomycetes genomes: a test case for predicting lifestyles and emergence of pathogens.</title>
        <authorList>
            <person name="Haridas S."/>
            <person name="Albert R."/>
            <person name="Binder M."/>
            <person name="Bloem J."/>
            <person name="Labutti K."/>
            <person name="Salamov A."/>
            <person name="Andreopoulos B."/>
            <person name="Baker S."/>
            <person name="Barry K."/>
            <person name="Bills G."/>
            <person name="Bluhm B."/>
            <person name="Cannon C."/>
            <person name="Castanera R."/>
            <person name="Culley D."/>
            <person name="Daum C."/>
            <person name="Ezra D."/>
            <person name="Gonzalez J."/>
            <person name="Henrissat B."/>
            <person name="Kuo A."/>
            <person name="Liang C."/>
            <person name="Lipzen A."/>
            <person name="Lutzoni F."/>
            <person name="Magnuson J."/>
            <person name="Mondo S."/>
            <person name="Nolan M."/>
            <person name="Ohm R."/>
            <person name="Pangilinan J."/>
            <person name="Park H.-J."/>
            <person name="Ramirez L."/>
            <person name="Alfaro M."/>
            <person name="Sun H."/>
            <person name="Tritt A."/>
            <person name="Yoshinaga Y."/>
            <person name="Zwiers L.-H."/>
            <person name="Turgeon B."/>
            <person name="Goodwin S."/>
            <person name="Spatafora J."/>
            <person name="Crous P."/>
            <person name="Grigoriev I."/>
        </authorList>
    </citation>
    <scope>NUCLEOTIDE SEQUENCE</scope>
    <source>
        <strain evidence="5">ATCC 36951</strain>
    </source>
</reference>
<evidence type="ECO:0000313" key="6">
    <source>
        <dbReference type="Proteomes" id="UP000799537"/>
    </source>
</evidence>
<sequence length="421" mass="47502">MTGKLRIAVVGAGPAGLAIAIELKKLPFVEYTLYERNDRISEIGAGISIQQTTWRMLEVMGAAQHLRDSTWFRPEDGHSVRHYNGRTGRLLSTRYQPNVPKEFLHARCHRAELQNALWKANDPGHIRTSKRLTNISQLPSGRVRLQFADGFVDEVDLLVGADGIRSVVRSFAFPEHKIAYTGRTVYRTLIPVEEVRCIEGLPADAVAFWHAPKGEWVYTCNLGGKDFELTVMTNEPLTEHEKERVSWGEPANVSDMTRHFPNFFRPIQELFAITPDIKRYAAFSGPRLQSVVTDSNNIALIGDASHPLSGAFGSGAGFALEDAYTLTQSLRWAFARDRSKPQLGDALHLFDRVRSPHYEKLYRVLDGFKEVAGNLAAPHLQLNSDEEVAVLVAMNWAKRHDWIYEYDITQDFARIAEQESD</sequence>
<dbReference type="Proteomes" id="UP000799537">
    <property type="component" value="Unassembled WGS sequence"/>
</dbReference>
<dbReference type="PANTHER" id="PTHR46720:SF3">
    <property type="entry name" value="FAD-BINDING DOMAIN-CONTAINING PROTEIN-RELATED"/>
    <property type="match status" value="1"/>
</dbReference>
<feature type="domain" description="FAD-binding" evidence="4">
    <location>
        <begin position="6"/>
        <end position="331"/>
    </location>
</feature>
<dbReference type="SUPFAM" id="SSF54373">
    <property type="entry name" value="FAD-linked reductases, C-terminal domain"/>
    <property type="match status" value="1"/>
</dbReference>
<evidence type="ECO:0000313" key="5">
    <source>
        <dbReference type="EMBL" id="KAF2164834.1"/>
    </source>
</evidence>
<accession>A0A6A6CCC1</accession>
<dbReference type="PANTHER" id="PTHR46720">
    <property type="entry name" value="HYDROXYLASE, PUTATIVE (AFU_ORTHOLOGUE AFUA_3G01460)-RELATED"/>
    <property type="match status" value="1"/>
</dbReference>
<dbReference type="OrthoDB" id="417877at2759"/>
<dbReference type="EMBL" id="ML993602">
    <property type="protein sequence ID" value="KAF2164834.1"/>
    <property type="molecule type" value="Genomic_DNA"/>
</dbReference>
<dbReference type="InterPro" id="IPR036188">
    <property type="entry name" value="FAD/NAD-bd_sf"/>
</dbReference>
<dbReference type="SUPFAM" id="SSF51905">
    <property type="entry name" value="FAD/NAD(P)-binding domain"/>
    <property type="match status" value="1"/>
</dbReference>
<dbReference type="PRINTS" id="PR00420">
    <property type="entry name" value="RNGMNOXGNASE"/>
</dbReference>
<dbReference type="GO" id="GO:0016491">
    <property type="term" value="F:oxidoreductase activity"/>
    <property type="evidence" value="ECO:0007669"/>
    <property type="project" value="UniProtKB-KW"/>
</dbReference>
<dbReference type="Pfam" id="PF01494">
    <property type="entry name" value="FAD_binding_3"/>
    <property type="match status" value="1"/>
</dbReference>
<dbReference type="RefSeq" id="XP_033665723.1">
    <property type="nucleotide sequence ID" value="XM_033813218.1"/>
</dbReference>
<evidence type="ECO:0000259" key="4">
    <source>
        <dbReference type="Pfam" id="PF01494"/>
    </source>
</evidence>
<dbReference type="GO" id="GO:0044550">
    <property type="term" value="P:secondary metabolite biosynthetic process"/>
    <property type="evidence" value="ECO:0007669"/>
    <property type="project" value="TreeGrafter"/>
</dbReference>
<dbReference type="InterPro" id="IPR002938">
    <property type="entry name" value="FAD-bd"/>
</dbReference>
<keyword evidence="2" id="KW-0274">FAD</keyword>
<dbReference type="Gene3D" id="3.50.50.60">
    <property type="entry name" value="FAD/NAD(P)-binding domain"/>
    <property type="match status" value="1"/>
</dbReference>
<dbReference type="AlphaFoldDB" id="A0A6A6CCC1"/>
<evidence type="ECO:0000256" key="1">
    <source>
        <dbReference type="ARBA" id="ARBA00022630"/>
    </source>
</evidence>
<keyword evidence="1" id="KW-0285">Flavoprotein</keyword>
<keyword evidence="6" id="KW-1185">Reference proteome</keyword>
<dbReference type="InterPro" id="IPR051104">
    <property type="entry name" value="FAD_monoxygenase"/>
</dbReference>
<dbReference type="GO" id="GO:0071949">
    <property type="term" value="F:FAD binding"/>
    <property type="evidence" value="ECO:0007669"/>
    <property type="project" value="InterPro"/>
</dbReference>
<proteinExistence type="predicted"/>